<dbReference type="EMBL" id="CP051167">
    <property type="protein sequence ID" value="QIZ70375.1"/>
    <property type="molecule type" value="Genomic_DNA"/>
</dbReference>
<name>A0A6H1TVB7_9CYAN</name>
<keyword evidence="1" id="KW-0812">Transmembrane</keyword>
<keyword evidence="1" id="KW-0472">Membrane</keyword>
<accession>A0A6H1TVB7</accession>
<feature type="transmembrane region" description="Helical" evidence="1">
    <location>
        <begin position="36"/>
        <end position="52"/>
    </location>
</feature>
<gene>
    <name evidence="2" type="ORF">HCG48_07115</name>
</gene>
<dbReference type="KEGG" id="oxy:HCG48_07115"/>
<feature type="transmembrane region" description="Helical" evidence="1">
    <location>
        <begin position="82"/>
        <end position="101"/>
    </location>
</feature>
<dbReference type="PANTHER" id="PTHR34543">
    <property type="entry name" value="PROTEIN ABA DEFICIENT 4, CHLOROPLASTIC"/>
    <property type="match status" value="1"/>
</dbReference>
<feature type="transmembrane region" description="Helical" evidence="1">
    <location>
        <begin position="6"/>
        <end position="24"/>
    </location>
</feature>
<protein>
    <submittedName>
        <fullName evidence="2">DUF4281 domain-containing protein</fullName>
    </submittedName>
</protein>
<keyword evidence="3" id="KW-1185">Reference proteome</keyword>
<feature type="transmembrane region" description="Helical" evidence="1">
    <location>
        <begin position="113"/>
        <end position="134"/>
    </location>
</feature>
<dbReference type="InterPro" id="IPR025461">
    <property type="entry name" value="ABA4-like"/>
</dbReference>
<dbReference type="AlphaFoldDB" id="A0A6H1TVB7"/>
<evidence type="ECO:0000313" key="3">
    <source>
        <dbReference type="Proteomes" id="UP000500857"/>
    </source>
</evidence>
<dbReference type="PANTHER" id="PTHR34543:SF1">
    <property type="entry name" value="PROTEIN ABA DEFICIENT 4, CHLOROPLASTIC"/>
    <property type="match status" value="1"/>
</dbReference>
<sequence>MSLELLFTLANVFVLPFWILMLLVPNWDVTRKVMASYWFFLPLAGLYLYLLTGELNAESAAALANPTLADIARFFGEEGAAATGWVHFVVMDLFVGRWVYWEGQRTGRFVRHSVALCLFAGPLGVLSHIITTWATEQFFSPSEGETPATEA</sequence>
<evidence type="ECO:0000313" key="2">
    <source>
        <dbReference type="EMBL" id="QIZ70375.1"/>
    </source>
</evidence>
<keyword evidence="1" id="KW-1133">Transmembrane helix</keyword>
<dbReference type="Pfam" id="PF14108">
    <property type="entry name" value="ABA4-like"/>
    <property type="match status" value="1"/>
</dbReference>
<evidence type="ECO:0000256" key="1">
    <source>
        <dbReference type="SAM" id="Phobius"/>
    </source>
</evidence>
<dbReference type="Proteomes" id="UP000500857">
    <property type="component" value="Chromosome"/>
</dbReference>
<organism evidence="2 3">
    <name type="scientific">Oxynema aestuarii AP17</name>
    <dbReference type="NCBI Taxonomy" id="2064643"/>
    <lineage>
        <taxon>Bacteria</taxon>
        <taxon>Bacillati</taxon>
        <taxon>Cyanobacteriota</taxon>
        <taxon>Cyanophyceae</taxon>
        <taxon>Oscillatoriophycideae</taxon>
        <taxon>Oscillatoriales</taxon>
        <taxon>Oscillatoriaceae</taxon>
        <taxon>Oxynema</taxon>
        <taxon>Oxynema aestuarii</taxon>
    </lineage>
</organism>
<dbReference type="RefSeq" id="WP_168568530.1">
    <property type="nucleotide sequence ID" value="NZ_CP051167.1"/>
</dbReference>
<reference evidence="2 3" key="1">
    <citation type="submission" date="2020-04" db="EMBL/GenBank/DDBJ databases">
        <authorList>
            <person name="Basu S."/>
            <person name="Maruthanayagam V."/>
            <person name="Chakraborty S."/>
            <person name="Pramanik A."/>
            <person name="Mukherjee J."/>
            <person name="Brink B."/>
        </authorList>
    </citation>
    <scope>NUCLEOTIDE SEQUENCE [LARGE SCALE GENOMIC DNA]</scope>
    <source>
        <strain evidence="2 3">AP17</strain>
    </source>
</reference>
<proteinExistence type="predicted"/>